<dbReference type="Proteomes" id="UP000734854">
    <property type="component" value="Unassembled WGS sequence"/>
</dbReference>
<dbReference type="SUPFAM" id="SSF54518">
    <property type="entry name" value="Tubby C-terminal domain-like"/>
    <property type="match status" value="1"/>
</dbReference>
<dbReference type="PANTHER" id="PTHR16517:SF50">
    <property type="entry name" value="TUBBY-LIKE F-BOX PROTEIN 7"/>
    <property type="match status" value="1"/>
</dbReference>
<reference evidence="4 5" key="1">
    <citation type="submission" date="2020-08" db="EMBL/GenBank/DDBJ databases">
        <title>Plant Genome Project.</title>
        <authorList>
            <person name="Zhang R.-G."/>
        </authorList>
    </citation>
    <scope>NUCLEOTIDE SEQUENCE [LARGE SCALE GENOMIC DNA]</scope>
    <source>
        <tissue evidence="4">Rhizome</tissue>
    </source>
</reference>
<evidence type="ECO:0000313" key="4">
    <source>
        <dbReference type="EMBL" id="KAG6523442.1"/>
    </source>
</evidence>
<evidence type="ECO:0000313" key="5">
    <source>
        <dbReference type="Proteomes" id="UP000734854"/>
    </source>
</evidence>
<protein>
    <recommendedName>
        <fullName evidence="3">Tubby C-terminal domain-containing protein</fullName>
    </recommendedName>
</protein>
<dbReference type="Pfam" id="PF01167">
    <property type="entry name" value="Tub"/>
    <property type="match status" value="1"/>
</dbReference>
<sequence length="175" mass="19949">MVRWPAARSESPEEVEREESGGKRQAEEEEGRWGRMLPELLGEIVRRVDAGGEQWPQRKDIVAYAGVCRRWRDTARGIVRQLRENGDITFPSSLKEPGPRDSPVQCLIRRNKSNSTYCLYLGLTESFTDKGKFLLAARQFKHGAHTEYIISLDADDLSQGSNAYMGKLRFVSFIL</sequence>
<comment type="similarity">
    <text evidence="1">Belongs to the TUB family.</text>
</comment>
<dbReference type="AlphaFoldDB" id="A0A8J5LKS6"/>
<evidence type="ECO:0000256" key="1">
    <source>
        <dbReference type="ARBA" id="ARBA00007129"/>
    </source>
</evidence>
<comment type="caution">
    <text evidence="4">The sequence shown here is derived from an EMBL/GenBank/DDBJ whole genome shotgun (WGS) entry which is preliminary data.</text>
</comment>
<accession>A0A8J5LKS6</accession>
<gene>
    <name evidence="4" type="ORF">ZIOFF_013300</name>
</gene>
<evidence type="ECO:0000259" key="3">
    <source>
        <dbReference type="Pfam" id="PF01167"/>
    </source>
</evidence>
<dbReference type="InterPro" id="IPR025659">
    <property type="entry name" value="Tubby-like_C"/>
</dbReference>
<dbReference type="InterPro" id="IPR000007">
    <property type="entry name" value="Tubby_C"/>
</dbReference>
<proteinExistence type="inferred from homology"/>
<dbReference type="EMBL" id="JACMSC010000004">
    <property type="protein sequence ID" value="KAG6523442.1"/>
    <property type="molecule type" value="Genomic_DNA"/>
</dbReference>
<dbReference type="Gene3D" id="3.20.90.10">
    <property type="entry name" value="Tubby Protein, Chain A"/>
    <property type="match status" value="1"/>
</dbReference>
<dbReference type="PANTHER" id="PTHR16517">
    <property type="entry name" value="TUBBY-RELATED"/>
    <property type="match status" value="1"/>
</dbReference>
<feature type="region of interest" description="Disordered" evidence="2">
    <location>
        <begin position="1"/>
        <end position="31"/>
    </location>
</feature>
<keyword evidence="5" id="KW-1185">Reference proteome</keyword>
<name>A0A8J5LKS6_ZINOF</name>
<organism evidence="4 5">
    <name type="scientific">Zingiber officinale</name>
    <name type="common">Ginger</name>
    <name type="synonym">Amomum zingiber</name>
    <dbReference type="NCBI Taxonomy" id="94328"/>
    <lineage>
        <taxon>Eukaryota</taxon>
        <taxon>Viridiplantae</taxon>
        <taxon>Streptophyta</taxon>
        <taxon>Embryophyta</taxon>
        <taxon>Tracheophyta</taxon>
        <taxon>Spermatophyta</taxon>
        <taxon>Magnoliopsida</taxon>
        <taxon>Liliopsida</taxon>
        <taxon>Zingiberales</taxon>
        <taxon>Zingiberaceae</taxon>
        <taxon>Zingiber</taxon>
    </lineage>
</organism>
<evidence type="ECO:0000256" key="2">
    <source>
        <dbReference type="SAM" id="MobiDB-lite"/>
    </source>
</evidence>
<feature type="domain" description="Tubby C-terminal" evidence="3">
    <location>
        <begin position="94"/>
        <end position="169"/>
    </location>
</feature>